<keyword evidence="10" id="KW-0282">Flagellum</keyword>
<evidence type="ECO:0000259" key="8">
    <source>
        <dbReference type="Pfam" id="PF02465"/>
    </source>
</evidence>
<evidence type="ECO:0000256" key="4">
    <source>
        <dbReference type="ARBA" id="ARBA00023054"/>
    </source>
</evidence>
<dbReference type="RefSeq" id="WP_145346710.1">
    <property type="nucleotide sequence ID" value="NZ_CP036261.1"/>
</dbReference>
<dbReference type="PANTHER" id="PTHR30288:SF0">
    <property type="entry name" value="FLAGELLAR HOOK-ASSOCIATED PROTEIN 2"/>
    <property type="match status" value="1"/>
</dbReference>
<evidence type="ECO:0000256" key="6">
    <source>
        <dbReference type="ARBA" id="ARBA00033074"/>
    </source>
</evidence>
<dbReference type="GO" id="GO:0007155">
    <property type="term" value="P:cell adhesion"/>
    <property type="evidence" value="ECO:0007669"/>
    <property type="project" value="InterPro"/>
</dbReference>
<evidence type="ECO:0000256" key="7">
    <source>
        <dbReference type="ARBA" id="ARBA00033192"/>
    </source>
</evidence>
<evidence type="ECO:0000313" key="11">
    <source>
        <dbReference type="Proteomes" id="UP000319557"/>
    </source>
</evidence>
<accession>A0A517M2Q9</accession>
<comment type="similarity">
    <text evidence="2">Belongs to the FliD family.</text>
</comment>
<dbReference type="GO" id="GO:0071973">
    <property type="term" value="P:bacterial-type flagellum-dependent cell motility"/>
    <property type="evidence" value="ECO:0007669"/>
    <property type="project" value="TreeGrafter"/>
</dbReference>
<organism evidence="10 11">
    <name type="scientific">Rosistilla ulvae</name>
    <dbReference type="NCBI Taxonomy" id="1930277"/>
    <lineage>
        <taxon>Bacteria</taxon>
        <taxon>Pseudomonadati</taxon>
        <taxon>Planctomycetota</taxon>
        <taxon>Planctomycetia</taxon>
        <taxon>Pirellulales</taxon>
        <taxon>Pirellulaceae</taxon>
        <taxon>Rosistilla</taxon>
    </lineage>
</organism>
<proteinExistence type="inferred from homology"/>
<dbReference type="InterPro" id="IPR010809">
    <property type="entry name" value="FliD_C"/>
</dbReference>
<evidence type="ECO:0000259" key="9">
    <source>
        <dbReference type="Pfam" id="PF07195"/>
    </source>
</evidence>
<dbReference type="Pfam" id="PF07195">
    <property type="entry name" value="FliD_C"/>
    <property type="match status" value="1"/>
</dbReference>
<protein>
    <recommendedName>
        <fullName evidence="7">Filament cap protein</fullName>
    </recommendedName>
    <alternativeName>
        <fullName evidence="6">Flagellar cap protein</fullName>
    </alternativeName>
</protein>
<name>A0A517M2Q9_9BACT</name>
<dbReference type="OrthoDB" id="244268at2"/>
<dbReference type="PANTHER" id="PTHR30288">
    <property type="entry name" value="FLAGELLAR CAP/ASSEMBLY PROTEIN FLID"/>
    <property type="match status" value="1"/>
</dbReference>
<dbReference type="KEGG" id="ruv:EC9_33500"/>
<keyword evidence="10" id="KW-0969">Cilium</keyword>
<dbReference type="AlphaFoldDB" id="A0A517M2Q9"/>
<gene>
    <name evidence="10" type="primary">fliD</name>
    <name evidence="10" type="ORF">EC9_33500</name>
</gene>
<feature type="domain" description="Flagellar hook-associated protein 2 N-terminal" evidence="8">
    <location>
        <begin position="12"/>
        <end position="108"/>
    </location>
</feature>
<evidence type="ECO:0000256" key="5">
    <source>
        <dbReference type="ARBA" id="ARBA00023143"/>
    </source>
</evidence>
<evidence type="ECO:0000256" key="3">
    <source>
        <dbReference type="ARBA" id="ARBA00011255"/>
    </source>
</evidence>
<reference evidence="10 11" key="1">
    <citation type="submission" date="2019-02" db="EMBL/GenBank/DDBJ databases">
        <title>Deep-cultivation of Planctomycetes and their phenomic and genomic characterization uncovers novel biology.</title>
        <authorList>
            <person name="Wiegand S."/>
            <person name="Jogler M."/>
            <person name="Boedeker C."/>
            <person name="Pinto D."/>
            <person name="Vollmers J."/>
            <person name="Rivas-Marin E."/>
            <person name="Kohn T."/>
            <person name="Peeters S.H."/>
            <person name="Heuer A."/>
            <person name="Rast P."/>
            <person name="Oberbeckmann S."/>
            <person name="Bunk B."/>
            <person name="Jeske O."/>
            <person name="Meyerdierks A."/>
            <person name="Storesund J.E."/>
            <person name="Kallscheuer N."/>
            <person name="Luecker S."/>
            <person name="Lage O.M."/>
            <person name="Pohl T."/>
            <person name="Merkel B.J."/>
            <person name="Hornburger P."/>
            <person name="Mueller R.-W."/>
            <person name="Bruemmer F."/>
            <person name="Labrenz M."/>
            <person name="Spormann A.M."/>
            <person name="Op den Camp H."/>
            <person name="Overmann J."/>
            <person name="Amann R."/>
            <person name="Jetten M.S.M."/>
            <person name="Mascher T."/>
            <person name="Medema M.H."/>
            <person name="Devos D.P."/>
            <person name="Kaster A.-K."/>
            <person name="Ovreas L."/>
            <person name="Rohde M."/>
            <person name="Galperin M.Y."/>
            <person name="Jogler C."/>
        </authorList>
    </citation>
    <scope>NUCLEOTIDE SEQUENCE [LARGE SCALE GENOMIC DNA]</scope>
    <source>
        <strain evidence="10 11">EC9</strain>
    </source>
</reference>
<feature type="domain" description="Flagellar hook-associated protein 2 C-terminal" evidence="9">
    <location>
        <begin position="775"/>
        <end position="1000"/>
    </location>
</feature>
<dbReference type="Proteomes" id="UP000319557">
    <property type="component" value="Chromosome"/>
</dbReference>
<sequence>MGTIQSSVGLITGIPIQDTVEQLMGISARPRDLLSSRTAALQQEQVAITELTALAVGLDLASAAFGRETLYETTSVASSNSEALSVTQTADSVNLQNQQVRVVQLAQTNSFGSRDLGSSTESLGYSGQLKIETGGFIDSSAALEDLNGGRGVERGQIRITDRSGNSAMIDLSGATTIDDVLASINESTDIDVRASTSGDKIVLTDKTGKTLSNLSVSEVGGGSTASDLGLRGINTASDSASGRDIYSLSAATSLSSLRDGRGVGFAGEDDIAITLRDGTELSIDFGDFSREATNASGTTTAADPNARLTIETVAAGGDYDGLEVLFVNDVGVAAGSETVELLEGTYGKQLVFHIDEGNTTATNIADALAGNEELSALFTATAGGDGSAAVSTADFAVVDGGAAIDPQSNPTIEDLLRVLNEADPKLQTSLSASGDAIELTDLSEGTGTLTIADAEGSTAASDLGLVFEGEADSTTGIALQSGLQSVSLSTLAGGAGLGTLGTISITAHDGSTADVDLSAANSVADVITAINESGLDIEADYNDQGTGIAIRDLTGGTTSNLKVSSLDETAAKLGLEIDTTDTYANGNNLRAQYVSRNTALSELNQGNGVGTGSFTIQDSTGQASIVSLGALESQTVGALIDQINSLSIGVEASLNADGNGIQIVDTSDGEGTLKITDRNGRTSAASLGIAGTAESRVIDGKVTSAIVGSQGISVNVNASDTVATIAAKIQDAGQYASASAAGGRLEILSKRGGTDGRLAVSTTGFDIGLRQTASAQDAVIEVGESGTATLFHSSDNVFSDAISGLSLTAKKVTDSAVDVDVTKNNSAVVSSVTNFVSAYNRLVDRMDALTAFDEATQSVGLLFGSGEVLRMQSQLGNLFTGRINAAGDIKSLGEIGVRLSDSGKMTFDTSKLTAKLETDPDSVKEFFTTETTGVAARIKETVDKLAGVGNSVLLNKNNSLQQRIETNNDRIASYNVRLESEEARLYKQYYAMEEAISKLQTNQSFIGNIAPITM</sequence>
<comment type="subcellular location">
    <subcellularLocation>
        <location evidence="1">Bacterial flagellum</location>
    </subcellularLocation>
</comment>
<dbReference type="Pfam" id="PF02465">
    <property type="entry name" value="FliD_N"/>
    <property type="match status" value="1"/>
</dbReference>
<keyword evidence="4" id="KW-0175">Coiled coil</keyword>
<keyword evidence="11" id="KW-1185">Reference proteome</keyword>
<keyword evidence="5" id="KW-0975">Bacterial flagellum</keyword>
<dbReference type="InterPro" id="IPR003481">
    <property type="entry name" value="FliD_N"/>
</dbReference>
<evidence type="ECO:0000313" key="10">
    <source>
        <dbReference type="EMBL" id="QDS89153.1"/>
    </source>
</evidence>
<evidence type="ECO:0000256" key="2">
    <source>
        <dbReference type="ARBA" id="ARBA00009764"/>
    </source>
</evidence>
<dbReference type="InterPro" id="IPR040026">
    <property type="entry name" value="FliD"/>
</dbReference>
<keyword evidence="10" id="KW-0966">Cell projection</keyword>
<evidence type="ECO:0000256" key="1">
    <source>
        <dbReference type="ARBA" id="ARBA00004365"/>
    </source>
</evidence>
<comment type="subunit">
    <text evidence="3">Homopentamer.</text>
</comment>
<dbReference type="EMBL" id="CP036261">
    <property type="protein sequence ID" value="QDS89153.1"/>
    <property type="molecule type" value="Genomic_DNA"/>
</dbReference>
<dbReference type="GO" id="GO:0009424">
    <property type="term" value="C:bacterial-type flagellum hook"/>
    <property type="evidence" value="ECO:0007669"/>
    <property type="project" value="InterPro"/>
</dbReference>
<dbReference type="GO" id="GO:0009421">
    <property type="term" value="C:bacterial-type flagellum filament cap"/>
    <property type="evidence" value="ECO:0007669"/>
    <property type="project" value="InterPro"/>
</dbReference>